<dbReference type="Proteomes" id="UP001166291">
    <property type="component" value="Unassembled WGS sequence"/>
</dbReference>
<proteinExistence type="predicted"/>
<comment type="caution">
    <text evidence="1">The sequence shown here is derived from an EMBL/GenBank/DDBJ whole genome shotgun (WGS) entry which is preliminary data.</text>
</comment>
<evidence type="ECO:0000313" key="1">
    <source>
        <dbReference type="EMBL" id="MBW2942268.1"/>
    </source>
</evidence>
<sequence>MNRREFLECAALLIGGVSASQMGITLTVEQQRHMASSPNYIDRKMSYFNAAQRATLAMLTETVIPRTESPGAIDAGVPRFVELMVFEWLNEQERNLFVDGFDALMAQVQRDHQQPFEALAEKTRVSILEDLESAASDSSWYSFGEIPVYVSDAPFICQLKELTIWGFFTSEVGGTQVLRYEAMPMKFDGHQKLRDDDSSWVSVLI</sequence>
<accession>A0ABS6VVA8</accession>
<gene>
    <name evidence="1" type="ORF">KXJ70_15845</name>
</gene>
<name>A0ABS6VVA8_9GAMM</name>
<dbReference type="EMBL" id="JAHWDQ010000004">
    <property type="protein sequence ID" value="MBW2942268.1"/>
    <property type="molecule type" value="Genomic_DNA"/>
</dbReference>
<reference evidence="1" key="1">
    <citation type="submission" date="2021-07" db="EMBL/GenBank/DDBJ databases">
        <title>Zhongshania sp. CAU 1632 isolated from seawater.</title>
        <authorList>
            <person name="Kim W."/>
        </authorList>
    </citation>
    <scope>NUCLEOTIDE SEQUENCE</scope>
    <source>
        <strain evidence="1">CAU 1632</strain>
    </source>
</reference>
<dbReference type="InterPro" id="IPR027056">
    <property type="entry name" value="Gluconate_2DH_su3"/>
</dbReference>
<protein>
    <submittedName>
        <fullName evidence="1">Gluconate 2-dehydrogenase subunit 3 family protein</fullName>
    </submittedName>
</protein>
<dbReference type="RefSeq" id="WP_219044504.1">
    <property type="nucleotide sequence ID" value="NZ_JAHWDQ010000004.1"/>
</dbReference>
<organism evidence="1 2">
    <name type="scientific">Zhongshania aquimaris</name>
    <dbReference type="NCBI Taxonomy" id="2857107"/>
    <lineage>
        <taxon>Bacteria</taxon>
        <taxon>Pseudomonadati</taxon>
        <taxon>Pseudomonadota</taxon>
        <taxon>Gammaproteobacteria</taxon>
        <taxon>Cellvibrionales</taxon>
        <taxon>Spongiibacteraceae</taxon>
        <taxon>Zhongshania</taxon>
    </lineage>
</organism>
<keyword evidence="2" id="KW-1185">Reference proteome</keyword>
<evidence type="ECO:0000313" key="2">
    <source>
        <dbReference type="Proteomes" id="UP001166291"/>
    </source>
</evidence>
<dbReference type="Pfam" id="PF13618">
    <property type="entry name" value="Gluconate_2-dh3"/>
    <property type="match status" value="1"/>
</dbReference>